<keyword evidence="4" id="KW-1185">Reference proteome</keyword>
<comment type="caution">
    <text evidence="3">The sequence shown here is derived from an EMBL/GenBank/DDBJ whole genome shotgun (WGS) entry which is preliminary data.</text>
</comment>
<evidence type="ECO:0000256" key="1">
    <source>
        <dbReference type="PROSITE-ProRule" id="PRU00325"/>
    </source>
</evidence>
<organism evidence="3 4">
    <name type="scientific">Aureibacillus halotolerans</name>
    <dbReference type="NCBI Taxonomy" id="1508390"/>
    <lineage>
        <taxon>Bacteria</taxon>
        <taxon>Bacillati</taxon>
        <taxon>Bacillota</taxon>
        <taxon>Bacilli</taxon>
        <taxon>Bacillales</taxon>
        <taxon>Bacillaceae</taxon>
        <taxon>Aureibacillus</taxon>
    </lineage>
</organism>
<dbReference type="RefSeq" id="WP_133581840.1">
    <property type="nucleotide sequence ID" value="NZ_SNYJ01000020.1"/>
</dbReference>
<dbReference type="EMBL" id="SNYJ01000020">
    <property type="protein sequence ID" value="TDQ36107.1"/>
    <property type="molecule type" value="Genomic_DNA"/>
</dbReference>
<dbReference type="PROSITE" id="PS50966">
    <property type="entry name" value="ZF_SWIM"/>
    <property type="match status" value="1"/>
</dbReference>
<protein>
    <recommendedName>
        <fullName evidence="2">SWIM-type domain-containing protein</fullName>
    </recommendedName>
</protein>
<proteinExistence type="predicted"/>
<keyword evidence="1" id="KW-0862">Zinc</keyword>
<evidence type="ECO:0000313" key="4">
    <source>
        <dbReference type="Proteomes" id="UP000295632"/>
    </source>
</evidence>
<dbReference type="AlphaFoldDB" id="A0A4V3D4H9"/>
<dbReference type="Proteomes" id="UP000295632">
    <property type="component" value="Unassembled WGS sequence"/>
</dbReference>
<reference evidence="3 4" key="1">
    <citation type="submission" date="2019-03" db="EMBL/GenBank/DDBJ databases">
        <title>Genomic Encyclopedia of Type Strains, Phase IV (KMG-IV): sequencing the most valuable type-strain genomes for metagenomic binning, comparative biology and taxonomic classification.</title>
        <authorList>
            <person name="Goeker M."/>
        </authorList>
    </citation>
    <scope>NUCLEOTIDE SEQUENCE [LARGE SCALE GENOMIC DNA]</scope>
    <source>
        <strain evidence="3 4">DSM 28697</strain>
    </source>
</reference>
<keyword evidence="1" id="KW-0479">Metal-binding</keyword>
<dbReference type="GO" id="GO:0008270">
    <property type="term" value="F:zinc ion binding"/>
    <property type="evidence" value="ECO:0007669"/>
    <property type="project" value="UniProtKB-KW"/>
</dbReference>
<evidence type="ECO:0000313" key="3">
    <source>
        <dbReference type="EMBL" id="TDQ36107.1"/>
    </source>
</evidence>
<accession>A0A4V3D4H9</accession>
<feature type="domain" description="SWIM-type" evidence="2">
    <location>
        <begin position="65"/>
        <end position="97"/>
    </location>
</feature>
<dbReference type="InterPro" id="IPR007527">
    <property type="entry name" value="Znf_SWIM"/>
</dbReference>
<sequence>MIYNEVPKTHIQHAVSTWLASTHVSIERDAKQVKKGLTLFRQGSVYNARFENGVLFGAVQDVRKLETRIDLDHPEHHECTCGLPYCGHVLALMLYVLSHFESPGERLARWEKEDRSLSPEVKRKGPTVTMDDIDSIQFDEWKQQLSHLALPSDHSLLRAYTLLLESYDGPWALRRLFALAAGLEVISEGEQTERTQETGQLMAELKELSSACLDLQIPPSGREPFAKLVYALFSPYQWLTKVSPELFSVFVSLDQWLYKFAQQTAYSLLEVKATDRLSDHFITTDARIEGMLVNMTMLRKTERWDEAYEWQKATNAMITEQWDSWEDGKLRGVRLRALFQEQKHYAVHTKTMPAFESELVQWLPHSLRMLSSLLIEREHDQRVIELWAFYETDVMQLPEELRHTLQKRSPALLVPLYHQQVARLVAKKNKAAYKKTATVLTQLKELYETTGDEETWVHYFKGFQDRNERLRALLREIEHLKA</sequence>
<evidence type="ECO:0000259" key="2">
    <source>
        <dbReference type="PROSITE" id="PS50966"/>
    </source>
</evidence>
<name>A0A4V3D4H9_9BACI</name>
<keyword evidence="1" id="KW-0863">Zinc-finger</keyword>
<gene>
    <name evidence="3" type="ORF">EV213_12038</name>
</gene>
<dbReference type="OrthoDB" id="7593573at2"/>